<proteinExistence type="predicted"/>
<comment type="caution">
    <text evidence="2">The sequence shown here is derived from an EMBL/GenBank/DDBJ whole genome shotgun (WGS) entry which is preliminary data.</text>
</comment>
<keyword evidence="3" id="KW-1185">Reference proteome</keyword>
<evidence type="ECO:0000313" key="3">
    <source>
        <dbReference type="Proteomes" id="UP001144471"/>
    </source>
</evidence>
<feature type="region of interest" description="Disordered" evidence="1">
    <location>
        <begin position="68"/>
        <end position="93"/>
    </location>
</feature>
<dbReference type="RefSeq" id="WP_281837403.1">
    <property type="nucleotide sequence ID" value="NZ_BSDY01000023.1"/>
</dbReference>
<accession>A0A9W6GNN2</accession>
<dbReference type="Proteomes" id="UP001144471">
    <property type="component" value="Unassembled WGS sequence"/>
</dbReference>
<organism evidence="2 3">
    <name type="scientific">Propionigenium maris DSM 9537</name>
    <dbReference type="NCBI Taxonomy" id="1123000"/>
    <lineage>
        <taxon>Bacteria</taxon>
        <taxon>Fusobacteriati</taxon>
        <taxon>Fusobacteriota</taxon>
        <taxon>Fusobacteriia</taxon>
        <taxon>Fusobacteriales</taxon>
        <taxon>Fusobacteriaceae</taxon>
        <taxon>Propionigenium</taxon>
    </lineage>
</organism>
<dbReference type="AlphaFoldDB" id="A0A9W6GNN2"/>
<dbReference type="EMBL" id="BSDY01000023">
    <property type="protein sequence ID" value="GLI57727.1"/>
    <property type="molecule type" value="Genomic_DNA"/>
</dbReference>
<reference evidence="2" key="1">
    <citation type="submission" date="2022-12" db="EMBL/GenBank/DDBJ databases">
        <title>Reference genome sequencing for broad-spectrum identification of bacterial and archaeal isolates by mass spectrometry.</title>
        <authorList>
            <person name="Sekiguchi Y."/>
            <person name="Tourlousse D.M."/>
        </authorList>
    </citation>
    <scope>NUCLEOTIDE SEQUENCE</scope>
    <source>
        <strain evidence="2">10succ1</strain>
    </source>
</reference>
<protein>
    <submittedName>
        <fullName evidence="2">Uncharacterized protein</fullName>
    </submittedName>
</protein>
<evidence type="ECO:0000313" key="2">
    <source>
        <dbReference type="EMBL" id="GLI57727.1"/>
    </source>
</evidence>
<sequence length="93" mass="10507">MAKVKIVASRDININIGHLKQKLEKDKETEVELTDREVEVILVKLGKKEPICTEIKIGGKTLKGILEEQEKANESKSEEEAKPEPKKKADKKN</sequence>
<evidence type="ECO:0000256" key="1">
    <source>
        <dbReference type="SAM" id="MobiDB-lite"/>
    </source>
</evidence>
<gene>
    <name evidence="2" type="ORF">PM10SUCC1_32410</name>
</gene>
<name>A0A9W6GNN2_9FUSO</name>